<dbReference type="InterPro" id="IPR001926">
    <property type="entry name" value="TrpB-like_PALP"/>
</dbReference>
<dbReference type="PATRIC" id="fig|1422.12.peg.1718"/>
<evidence type="ECO:0000256" key="1">
    <source>
        <dbReference type="ARBA" id="ARBA00001933"/>
    </source>
</evidence>
<dbReference type="GO" id="GO:1901605">
    <property type="term" value="P:alpha-amino acid metabolic process"/>
    <property type="evidence" value="ECO:0007669"/>
    <property type="project" value="UniProtKB-ARBA"/>
</dbReference>
<keyword evidence="5" id="KW-0456">Lyase</keyword>
<keyword evidence="7" id="KW-1185">Reference proteome</keyword>
<evidence type="ECO:0000259" key="3">
    <source>
        <dbReference type="Pfam" id="PF00291"/>
    </source>
</evidence>
<dbReference type="EMBL" id="LUCS01000018">
    <property type="protein sequence ID" value="KAF6511643.1"/>
    <property type="molecule type" value="Genomic_DNA"/>
</dbReference>
<sequence>MRESLLQCSGAVPCLFYHMRSPTGKEGAPCGARVFRGRRGGWDFESEGIGRQTIGDEAILAEKRTVAELEGAFVCPEGAAAFAAVRKLRESGWIRDGETVVVLNTGTGLKYADLVQVAPPVLEPGDSLSMRE</sequence>
<proteinExistence type="predicted"/>
<dbReference type="AlphaFoldDB" id="A0A087LEK8"/>
<dbReference type="GO" id="GO:0004795">
    <property type="term" value="F:threonine synthase activity"/>
    <property type="evidence" value="ECO:0007669"/>
    <property type="project" value="UniProtKB-EC"/>
</dbReference>
<evidence type="ECO:0000313" key="4">
    <source>
        <dbReference type="EMBL" id="KAF6511643.1"/>
    </source>
</evidence>
<dbReference type="Proteomes" id="UP000773850">
    <property type="component" value="Unassembled WGS sequence"/>
</dbReference>
<comment type="cofactor">
    <cofactor evidence="1">
        <name>pyridoxal 5'-phosphate</name>
        <dbReference type="ChEBI" id="CHEBI:597326"/>
    </cofactor>
</comment>
<evidence type="ECO:0000313" key="6">
    <source>
        <dbReference type="Proteomes" id="UP000075424"/>
    </source>
</evidence>
<dbReference type="Gene3D" id="3.40.50.1100">
    <property type="match status" value="1"/>
</dbReference>
<feature type="domain" description="Tryptophan synthase beta chain-like PALP" evidence="3">
    <location>
        <begin position="53"/>
        <end position="106"/>
    </location>
</feature>
<keyword evidence="2" id="KW-0663">Pyridoxal phosphate</keyword>
<dbReference type="SUPFAM" id="SSF53686">
    <property type="entry name" value="Tryptophan synthase beta subunit-like PLP-dependent enzymes"/>
    <property type="match status" value="1"/>
</dbReference>
<comment type="caution">
    <text evidence="5">The sequence shown here is derived from an EMBL/GenBank/DDBJ whole genome shotgun (WGS) entry which is preliminary data.</text>
</comment>
<dbReference type="InterPro" id="IPR036052">
    <property type="entry name" value="TrpB-like_PALP_sf"/>
</dbReference>
<reference evidence="5 6" key="1">
    <citation type="submission" date="2016-01" db="EMBL/GenBank/DDBJ databases">
        <title>Draft Genome Sequences of Seven Thermophilic Sporeformers Isolated from Foods.</title>
        <authorList>
            <person name="Berendsen E.M."/>
            <person name="Wells-Bennik M.H."/>
            <person name="Krawcyk A.O."/>
            <person name="De Jong A."/>
            <person name="Holsappel S."/>
            <person name="Eijlander R.T."/>
            <person name="Kuipers O.P."/>
        </authorList>
    </citation>
    <scope>NUCLEOTIDE SEQUENCE [LARGE SCALE GENOMIC DNA]</scope>
    <source>
        <strain evidence="5 6">B4109</strain>
    </source>
</reference>
<name>A0A087LEK8_GEOSE</name>
<protein>
    <submittedName>
        <fullName evidence="5">Threonine synthase</fullName>
        <ecNumber evidence="5">4.2.3.1</ecNumber>
    </submittedName>
</protein>
<organism evidence="5 6">
    <name type="scientific">Geobacillus stearothermophilus</name>
    <name type="common">Bacillus stearothermophilus</name>
    <dbReference type="NCBI Taxonomy" id="1422"/>
    <lineage>
        <taxon>Bacteria</taxon>
        <taxon>Bacillati</taxon>
        <taxon>Bacillota</taxon>
        <taxon>Bacilli</taxon>
        <taxon>Bacillales</taxon>
        <taxon>Anoxybacillaceae</taxon>
        <taxon>Geobacillus</taxon>
    </lineage>
</organism>
<gene>
    <name evidence="5" type="ORF">B4109_1518</name>
    <name evidence="4" type="ORF">GS8_1219</name>
</gene>
<evidence type="ECO:0000313" key="5">
    <source>
        <dbReference type="EMBL" id="KYD27390.1"/>
    </source>
</evidence>
<reference evidence="4 7" key="2">
    <citation type="submission" date="2016-03" db="EMBL/GenBank/DDBJ databases">
        <title>Spore heat resistance.</title>
        <authorList>
            <person name="Boekhorst J."/>
            <person name="Berendsen E.M."/>
            <person name="Wells-Bennik M.H."/>
            <person name="Kuipers O.P."/>
        </authorList>
    </citation>
    <scope>NUCLEOTIDE SEQUENCE [LARGE SCALE GENOMIC DNA]</scope>
    <source>
        <strain evidence="4 7">GS8</strain>
    </source>
</reference>
<dbReference type="Pfam" id="PF00291">
    <property type="entry name" value="PALP"/>
    <property type="match status" value="1"/>
</dbReference>
<evidence type="ECO:0000256" key="2">
    <source>
        <dbReference type="ARBA" id="ARBA00022898"/>
    </source>
</evidence>
<dbReference type="EMBL" id="LQYV01000053">
    <property type="protein sequence ID" value="KYD27390.1"/>
    <property type="molecule type" value="Genomic_DNA"/>
</dbReference>
<evidence type="ECO:0000313" key="7">
    <source>
        <dbReference type="Proteomes" id="UP000773850"/>
    </source>
</evidence>
<accession>A0A087LEK8</accession>
<dbReference type="Proteomes" id="UP000075424">
    <property type="component" value="Unassembled WGS sequence"/>
</dbReference>
<dbReference type="EC" id="4.2.3.1" evidence="5"/>